<dbReference type="Proteomes" id="UP001481872">
    <property type="component" value="Unassembled WGS sequence"/>
</dbReference>
<accession>A0ABV1J8C6</accession>
<dbReference type="PANTHER" id="PTHR11014">
    <property type="entry name" value="PEPTIDASE M20 FAMILY MEMBER"/>
    <property type="match status" value="1"/>
</dbReference>
<feature type="domain" description="Peptidase M20 dimerisation" evidence="1">
    <location>
        <begin position="44"/>
        <end position="140"/>
    </location>
</feature>
<feature type="non-terminal residue" evidence="2">
    <location>
        <position position="1"/>
    </location>
</feature>
<protein>
    <submittedName>
        <fullName evidence="2">Amidohydrolase</fullName>
    </submittedName>
</protein>
<dbReference type="Pfam" id="PF07687">
    <property type="entry name" value="M20_dimer"/>
    <property type="match status" value="1"/>
</dbReference>
<dbReference type="PANTHER" id="PTHR11014:SF63">
    <property type="entry name" value="METALLOPEPTIDASE, PUTATIVE (AFU_ORTHOLOGUE AFUA_6G09600)-RELATED"/>
    <property type="match status" value="1"/>
</dbReference>
<dbReference type="InterPro" id="IPR002933">
    <property type="entry name" value="Peptidase_M20"/>
</dbReference>
<dbReference type="InterPro" id="IPR036264">
    <property type="entry name" value="Bact_exopeptidase_dim_dom"/>
</dbReference>
<evidence type="ECO:0000313" key="3">
    <source>
        <dbReference type="Proteomes" id="UP001481872"/>
    </source>
</evidence>
<dbReference type="SUPFAM" id="SSF55031">
    <property type="entry name" value="Bacterial exopeptidase dimerisation domain"/>
    <property type="match status" value="1"/>
</dbReference>
<comment type="caution">
    <text evidence="2">The sequence shown here is derived from an EMBL/GenBank/DDBJ whole genome shotgun (WGS) entry which is preliminary data.</text>
</comment>
<sequence length="248" mass="26065">GAEVMVNEGVMDGVSHCMGLHVSPYLDVGTFGLLPGFMYAGVEDFKITLTGKGGHAANPELCTDPIVCGGHVIVALQSIVARHVSPFTPAVVTIGAARGGNKHNIIPDEMILEGTIRSDNLANRDKLRGLVTDISAATAKAHGCSCTVEIIKGYVPLINDEEATEIVAQALRAACGEDAVITLPTPTMGAEDFAYYLQKAPGTFINLGVKNPGDERNAIHTAQFFPDEAALNYGILAEVASALAFMEK</sequence>
<gene>
    <name evidence="2" type="ORF">AAA081_09145</name>
</gene>
<dbReference type="Gene3D" id="3.30.70.360">
    <property type="match status" value="1"/>
</dbReference>
<dbReference type="EMBL" id="JBBNPS010000063">
    <property type="protein sequence ID" value="MEQ3354454.1"/>
    <property type="molecule type" value="Genomic_DNA"/>
</dbReference>
<evidence type="ECO:0000313" key="2">
    <source>
        <dbReference type="EMBL" id="MEQ3354454.1"/>
    </source>
</evidence>
<proteinExistence type="predicted"/>
<dbReference type="Gene3D" id="3.40.630.10">
    <property type="entry name" value="Zn peptidases"/>
    <property type="match status" value="1"/>
</dbReference>
<organism evidence="2 3">
    <name type="scientific">Aedoeadaptatus acetigenes</name>
    <dbReference type="NCBI Taxonomy" id="2981723"/>
    <lineage>
        <taxon>Bacteria</taxon>
        <taxon>Bacillati</taxon>
        <taxon>Bacillota</taxon>
        <taxon>Tissierellia</taxon>
        <taxon>Tissierellales</taxon>
        <taxon>Peptoniphilaceae</taxon>
        <taxon>Aedoeadaptatus</taxon>
    </lineage>
</organism>
<dbReference type="SUPFAM" id="SSF53187">
    <property type="entry name" value="Zn-dependent exopeptidases"/>
    <property type="match status" value="1"/>
</dbReference>
<dbReference type="NCBIfam" id="TIGR01891">
    <property type="entry name" value="amidohydrolases"/>
    <property type="match status" value="1"/>
</dbReference>
<reference evidence="2 3" key="1">
    <citation type="submission" date="2024-04" db="EMBL/GenBank/DDBJ databases">
        <title>Human intestinal bacterial collection.</title>
        <authorList>
            <person name="Pauvert C."/>
            <person name="Hitch T.C.A."/>
            <person name="Clavel T."/>
        </authorList>
    </citation>
    <scope>NUCLEOTIDE SEQUENCE [LARGE SCALE GENOMIC DNA]</scope>
    <source>
        <strain evidence="2 3">CLA-SR-H026</strain>
    </source>
</reference>
<dbReference type="Pfam" id="PF01546">
    <property type="entry name" value="Peptidase_M20"/>
    <property type="match status" value="1"/>
</dbReference>
<dbReference type="InterPro" id="IPR017439">
    <property type="entry name" value="Amidohydrolase"/>
</dbReference>
<evidence type="ECO:0000259" key="1">
    <source>
        <dbReference type="Pfam" id="PF07687"/>
    </source>
</evidence>
<keyword evidence="3" id="KW-1185">Reference proteome</keyword>
<name>A0ABV1J8C6_9FIRM</name>
<dbReference type="RefSeq" id="WP_349054715.1">
    <property type="nucleotide sequence ID" value="NZ_JBBNPS010000063.1"/>
</dbReference>
<dbReference type="InterPro" id="IPR011650">
    <property type="entry name" value="Peptidase_M20_dimer"/>
</dbReference>